<dbReference type="InterPro" id="IPR000550">
    <property type="entry name" value="Hppk"/>
</dbReference>
<dbReference type="GO" id="GO:0046656">
    <property type="term" value="P:folic acid biosynthetic process"/>
    <property type="evidence" value="ECO:0007669"/>
    <property type="project" value="UniProtKB-KW"/>
</dbReference>
<dbReference type="InterPro" id="IPR035907">
    <property type="entry name" value="Hppk_sf"/>
</dbReference>
<dbReference type="GO" id="GO:0003848">
    <property type="term" value="F:2-amino-4-hydroxy-6-hydroxymethyldihydropteridine diphosphokinase activity"/>
    <property type="evidence" value="ECO:0007669"/>
    <property type="project" value="UniProtKB-EC"/>
</dbReference>
<evidence type="ECO:0000256" key="8">
    <source>
        <dbReference type="ARBA" id="ARBA00022840"/>
    </source>
</evidence>
<name>A0A5A9Z691_9RHOB</name>
<evidence type="ECO:0000256" key="6">
    <source>
        <dbReference type="ARBA" id="ARBA00022741"/>
    </source>
</evidence>
<evidence type="ECO:0000313" key="15">
    <source>
        <dbReference type="Proteomes" id="UP000325291"/>
    </source>
</evidence>
<dbReference type="UniPathway" id="UPA00077">
    <property type="reaction ID" value="UER00155"/>
</dbReference>
<reference evidence="14 15" key="1">
    <citation type="submission" date="2019-07" db="EMBL/GenBank/DDBJ databases">
        <title>Aquicoccus porphyridii gen. nov., sp. nov., isolated from a small marine red alga, Porphyridium marinum.</title>
        <authorList>
            <person name="Liu L."/>
        </authorList>
    </citation>
    <scope>NUCLEOTIDE SEQUENCE [LARGE SCALE GENOMIC DNA]</scope>
    <source>
        <strain evidence="14 15">L1 8-17</strain>
    </source>
</reference>
<evidence type="ECO:0000313" key="14">
    <source>
        <dbReference type="EMBL" id="KAA0912642.1"/>
    </source>
</evidence>
<evidence type="ECO:0000256" key="11">
    <source>
        <dbReference type="ARBA" id="ARBA00029766"/>
    </source>
</evidence>
<comment type="function">
    <text evidence="10">Catalyzes the transfer of pyrophosphate from adenosine triphosphate (ATP) to 6-hydroxymethyl-7,8-dihydropterin, an enzymatic step in folate biosynthesis pathway.</text>
</comment>
<evidence type="ECO:0000256" key="12">
    <source>
        <dbReference type="ARBA" id="ARBA00033413"/>
    </source>
</evidence>
<evidence type="ECO:0000256" key="7">
    <source>
        <dbReference type="ARBA" id="ARBA00022777"/>
    </source>
</evidence>
<evidence type="ECO:0000256" key="1">
    <source>
        <dbReference type="ARBA" id="ARBA00005051"/>
    </source>
</evidence>
<dbReference type="CDD" id="cd00483">
    <property type="entry name" value="HPPK"/>
    <property type="match status" value="1"/>
</dbReference>
<dbReference type="PANTHER" id="PTHR43071">
    <property type="entry name" value="2-AMINO-4-HYDROXY-6-HYDROXYMETHYLDIHYDROPTERIDINE PYROPHOSPHOKINASE"/>
    <property type="match status" value="1"/>
</dbReference>
<keyword evidence="15" id="KW-1185">Reference proteome</keyword>
<sequence length="215" mass="23138">MFILYTLQAASHGEQYTVALNSDQLCLLALGANLPHAGRTPSDTLRVALDDLAARGCSITAVSRFFRTPAFPAGHGPDYINAAACLHHGGSPDTLLALLHDVEATHGRARAERWGQRTLDLDLLAVGNFVLPDHATWNHWHELPPESQTRIAPDRLILPHPRLQDRAFVLIPLADVAPDWVHPVLGQSIADMCAALPPEAVAEIVPVAPPPGPST</sequence>
<dbReference type="Gene3D" id="3.30.70.560">
    <property type="entry name" value="7,8-Dihydro-6-hydroxymethylpterin-pyrophosphokinase HPPK"/>
    <property type="match status" value="1"/>
</dbReference>
<gene>
    <name evidence="14" type="primary">folK</name>
    <name evidence="14" type="ORF">FLO80_14730</name>
</gene>
<keyword evidence="9" id="KW-0289">Folate biosynthesis</keyword>
<dbReference type="SUPFAM" id="SSF55083">
    <property type="entry name" value="6-hydroxymethyl-7,8-dihydropterin pyrophosphokinase, HPPK"/>
    <property type="match status" value="1"/>
</dbReference>
<dbReference type="Proteomes" id="UP000325291">
    <property type="component" value="Unassembled WGS sequence"/>
</dbReference>
<accession>A0A5A9Z691</accession>
<dbReference type="GO" id="GO:0005524">
    <property type="term" value="F:ATP binding"/>
    <property type="evidence" value="ECO:0007669"/>
    <property type="project" value="UniProtKB-KW"/>
</dbReference>
<comment type="pathway">
    <text evidence="1">Cofactor biosynthesis; tetrahydrofolate biosynthesis; 2-amino-4-hydroxy-6-hydroxymethyl-7,8-dihydropteridine diphosphate from 7,8-dihydroneopterin triphosphate: step 4/4.</text>
</comment>
<dbReference type="RefSeq" id="WP_111362453.1">
    <property type="nucleotide sequence ID" value="NZ_VINQ01000012.1"/>
</dbReference>
<evidence type="ECO:0000256" key="2">
    <source>
        <dbReference type="ARBA" id="ARBA00005810"/>
    </source>
</evidence>
<dbReference type="EMBL" id="VINQ01000012">
    <property type="protein sequence ID" value="KAA0912642.1"/>
    <property type="molecule type" value="Genomic_DNA"/>
</dbReference>
<organism evidence="14 15">
    <name type="scientific">Aquicoccus porphyridii</name>
    <dbReference type="NCBI Taxonomy" id="1852029"/>
    <lineage>
        <taxon>Bacteria</taxon>
        <taxon>Pseudomonadati</taxon>
        <taxon>Pseudomonadota</taxon>
        <taxon>Alphaproteobacteria</taxon>
        <taxon>Rhodobacterales</taxon>
        <taxon>Paracoccaceae</taxon>
        <taxon>Aquicoccus</taxon>
    </lineage>
</organism>
<dbReference type="AlphaFoldDB" id="A0A5A9Z691"/>
<evidence type="ECO:0000256" key="4">
    <source>
        <dbReference type="ARBA" id="ARBA00016218"/>
    </source>
</evidence>
<protein>
    <recommendedName>
        <fullName evidence="4">2-amino-4-hydroxy-6-hydroxymethyldihydropteridine pyrophosphokinase</fullName>
        <ecNumber evidence="3">2.7.6.3</ecNumber>
    </recommendedName>
    <alternativeName>
        <fullName evidence="11">6-hydroxymethyl-7,8-dihydropterin pyrophosphokinase</fullName>
    </alternativeName>
    <alternativeName>
        <fullName evidence="12">7,8-dihydro-6-hydroxymethylpterin-pyrophosphokinase</fullName>
    </alternativeName>
</protein>
<dbReference type="GO" id="GO:0046654">
    <property type="term" value="P:tetrahydrofolate biosynthetic process"/>
    <property type="evidence" value="ECO:0007669"/>
    <property type="project" value="UniProtKB-UniPathway"/>
</dbReference>
<keyword evidence="5 14" id="KW-0808">Transferase</keyword>
<evidence type="ECO:0000256" key="10">
    <source>
        <dbReference type="ARBA" id="ARBA00029409"/>
    </source>
</evidence>
<dbReference type="Pfam" id="PF01288">
    <property type="entry name" value="HPPK"/>
    <property type="match status" value="1"/>
</dbReference>
<evidence type="ECO:0000259" key="13">
    <source>
        <dbReference type="Pfam" id="PF01288"/>
    </source>
</evidence>
<evidence type="ECO:0000256" key="3">
    <source>
        <dbReference type="ARBA" id="ARBA00013253"/>
    </source>
</evidence>
<keyword evidence="8" id="KW-0067">ATP-binding</keyword>
<evidence type="ECO:0000256" key="9">
    <source>
        <dbReference type="ARBA" id="ARBA00022909"/>
    </source>
</evidence>
<comment type="caution">
    <text evidence="14">The sequence shown here is derived from an EMBL/GenBank/DDBJ whole genome shotgun (WGS) entry which is preliminary data.</text>
</comment>
<dbReference type="NCBIfam" id="TIGR01498">
    <property type="entry name" value="folK"/>
    <property type="match status" value="1"/>
</dbReference>
<dbReference type="PANTHER" id="PTHR43071:SF1">
    <property type="entry name" value="2-AMINO-4-HYDROXY-6-HYDROXYMETHYLDIHYDROPTERIDINE PYROPHOSPHOKINASE"/>
    <property type="match status" value="1"/>
</dbReference>
<evidence type="ECO:0000256" key="5">
    <source>
        <dbReference type="ARBA" id="ARBA00022679"/>
    </source>
</evidence>
<feature type="domain" description="7,8-dihydro-6-hydroxymethylpterin-pyrophosphokinase" evidence="13">
    <location>
        <begin position="28"/>
        <end position="178"/>
    </location>
</feature>
<dbReference type="EC" id="2.7.6.3" evidence="3"/>
<keyword evidence="6" id="KW-0547">Nucleotide-binding</keyword>
<dbReference type="GO" id="GO:0016301">
    <property type="term" value="F:kinase activity"/>
    <property type="evidence" value="ECO:0007669"/>
    <property type="project" value="UniProtKB-KW"/>
</dbReference>
<keyword evidence="7 14" id="KW-0418">Kinase</keyword>
<proteinExistence type="inferred from homology"/>
<comment type="similarity">
    <text evidence="2">Belongs to the HPPK family.</text>
</comment>